<evidence type="ECO:0000313" key="2">
    <source>
        <dbReference type="Proteomes" id="UP000198967"/>
    </source>
</evidence>
<reference evidence="1 2" key="1">
    <citation type="submission" date="2016-10" db="EMBL/GenBank/DDBJ databases">
        <authorList>
            <person name="de Groot N.N."/>
        </authorList>
    </citation>
    <scope>NUCLEOTIDE SEQUENCE [LARGE SCALE GENOMIC DNA]</scope>
    <source>
        <strain evidence="1 2">CGMCC 4.3143</strain>
    </source>
</reference>
<dbReference type="AlphaFoldDB" id="A0A1G7RR02"/>
<dbReference type="STRING" id="366584.SAMN05216377_10986"/>
<evidence type="ECO:0000313" key="1">
    <source>
        <dbReference type="EMBL" id="SDG12350.1"/>
    </source>
</evidence>
<dbReference type="OrthoDB" id="5178774at2"/>
<keyword evidence="2" id="KW-1185">Reference proteome</keyword>
<dbReference type="Pfam" id="PF10698">
    <property type="entry name" value="DUF2505"/>
    <property type="match status" value="1"/>
</dbReference>
<name>A0A1G7RR02_PSEOR</name>
<dbReference type="InterPro" id="IPR019639">
    <property type="entry name" value="DUF2505"/>
</dbReference>
<dbReference type="EMBL" id="FNBE01000009">
    <property type="protein sequence ID" value="SDG12350.1"/>
    <property type="molecule type" value="Genomic_DNA"/>
</dbReference>
<proteinExistence type="predicted"/>
<organism evidence="1 2">
    <name type="scientific">Pseudonocardia oroxyli</name>
    <dbReference type="NCBI Taxonomy" id="366584"/>
    <lineage>
        <taxon>Bacteria</taxon>
        <taxon>Bacillati</taxon>
        <taxon>Actinomycetota</taxon>
        <taxon>Actinomycetes</taxon>
        <taxon>Pseudonocardiales</taxon>
        <taxon>Pseudonocardiaceae</taxon>
        <taxon>Pseudonocardia</taxon>
    </lineage>
</organism>
<accession>A0A1G7RR02</accession>
<dbReference type="Proteomes" id="UP000198967">
    <property type="component" value="Unassembled WGS sequence"/>
</dbReference>
<evidence type="ECO:0008006" key="3">
    <source>
        <dbReference type="Google" id="ProtNLM"/>
    </source>
</evidence>
<protein>
    <recommendedName>
        <fullName evidence="3">DUF2505 domain-containing protein</fullName>
    </recommendedName>
</protein>
<gene>
    <name evidence="1" type="ORF">SAMN05216377_10986</name>
</gene>
<dbReference type="RefSeq" id="WP_093084554.1">
    <property type="nucleotide sequence ID" value="NZ_FNBE01000009.1"/>
</dbReference>
<sequence length="163" mass="17514">MPRSTEFRATSSHPVDAVYAAMIDEQILSDRLARMGGPGAGILEYTSDGENARYRVKHGIDAKDLPGVVKTVVGNDGIQIERDETWTKVGDHYEGTVAVALPGLPAQASGVMRLSPRPEGSELVVTVDVAVKVPIIGGKIEETVGQQIVRLLEMETGYTLSRL</sequence>